<evidence type="ECO:0000256" key="5">
    <source>
        <dbReference type="ARBA" id="ARBA00023284"/>
    </source>
</evidence>
<keyword evidence="1" id="KW-0963">Cytoplasm</keyword>
<protein>
    <submittedName>
        <fullName evidence="6">Uncharacterized protein AlNc14C218G9058</fullName>
    </submittedName>
</protein>
<name>F0WRR2_9STRA</name>
<dbReference type="GO" id="GO:0044183">
    <property type="term" value="F:protein folding chaperone"/>
    <property type="evidence" value="ECO:0007669"/>
    <property type="project" value="TreeGrafter"/>
</dbReference>
<reference evidence="6" key="2">
    <citation type="submission" date="2011-02" db="EMBL/GenBank/DDBJ databases">
        <authorList>
            <person name="MacLean D."/>
        </authorList>
    </citation>
    <scope>NUCLEOTIDE SEQUENCE</scope>
</reference>
<keyword evidence="4" id="KW-0143">Chaperone</keyword>
<dbReference type="InterPro" id="IPR016153">
    <property type="entry name" value="Heat_shock_Hsp33_N"/>
</dbReference>
<organism evidence="6">
    <name type="scientific">Albugo laibachii Nc14</name>
    <dbReference type="NCBI Taxonomy" id="890382"/>
    <lineage>
        <taxon>Eukaryota</taxon>
        <taxon>Sar</taxon>
        <taxon>Stramenopiles</taxon>
        <taxon>Oomycota</taxon>
        <taxon>Peronosporomycetes</taxon>
        <taxon>Albuginales</taxon>
        <taxon>Albuginaceae</taxon>
        <taxon>Albugo</taxon>
    </lineage>
</organism>
<evidence type="ECO:0000256" key="1">
    <source>
        <dbReference type="ARBA" id="ARBA00022490"/>
    </source>
</evidence>
<reference evidence="6" key="1">
    <citation type="journal article" date="2011" name="PLoS Biol.">
        <title>Gene gain and loss during evolution of obligate parasitism in the white rust pathogen of Arabidopsis thaliana.</title>
        <authorList>
            <person name="Kemen E."/>
            <person name="Gardiner A."/>
            <person name="Schultz-Larsen T."/>
            <person name="Kemen A.C."/>
            <person name="Balmuth A.L."/>
            <person name="Robert-Seilaniantz A."/>
            <person name="Bailey K."/>
            <person name="Holub E."/>
            <person name="Studholme D.J."/>
            <person name="Maclean D."/>
            <person name="Jones J.D."/>
        </authorList>
    </citation>
    <scope>NUCLEOTIDE SEQUENCE</scope>
</reference>
<dbReference type="InterPro" id="IPR000397">
    <property type="entry name" value="Heat_shock_Hsp33"/>
</dbReference>
<dbReference type="GO" id="GO:0051082">
    <property type="term" value="F:unfolded protein binding"/>
    <property type="evidence" value="ECO:0007669"/>
    <property type="project" value="InterPro"/>
</dbReference>
<keyword evidence="3" id="KW-1015">Disulfide bond</keyword>
<keyword evidence="5" id="KW-0676">Redox-active center</keyword>
<keyword evidence="2" id="KW-0862">Zinc</keyword>
<evidence type="ECO:0000256" key="3">
    <source>
        <dbReference type="ARBA" id="ARBA00023157"/>
    </source>
</evidence>
<dbReference type="GO" id="GO:0005737">
    <property type="term" value="C:cytoplasm"/>
    <property type="evidence" value="ECO:0007669"/>
    <property type="project" value="InterPro"/>
</dbReference>
<dbReference type="Pfam" id="PF01430">
    <property type="entry name" value="HSP33"/>
    <property type="match status" value="1"/>
</dbReference>
<dbReference type="GO" id="GO:0042026">
    <property type="term" value="P:protein refolding"/>
    <property type="evidence" value="ECO:0007669"/>
    <property type="project" value="TreeGrafter"/>
</dbReference>
<dbReference type="Gene3D" id="3.90.1280.10">
    <property type="entry name" value="HSP33 redox switch-like"/>
    <property type="match status" value="1"/>
</dbReference>
<dbReference type="SUPFAM" id="SSF64397">
    <property type="entry name" value="Hsp33 domain"/>
    <property type="match status" value="1"/>
</dbReference>
<sequence>MNRYQTGRDAIMRCHIANLRISGVFASRMIRDVSDRWNLRYDSAPAQLWGQYMAGTAMLSSFYKGEERIRLTLRSSDVSDLYVEAMALGEVRGRILVENTAKPEDRASMQLDKILYGAKTPYTTYTKATGNATQDFQSLYDHSEQIPTKVEITSDGMVCCGVTVQELPGTRGKAKYFDVKQLVLQIPGPSLKGPIDFAEYVNNLLGHEAIQEKQVRRIPLDYYCRCSRHNFATRMTQMPTQSIWEIQKSLPKGEDLCLTCQFCNEKYYFSSQQIDELLAGKKT</sequence>
<gene>
    <name evidence="6" type="primary">AlNc14C218G9058</name>
    <name evidence="6" type="ORF">ALNC14_101710</name>
</gene>
<dbReference type="PANTHER" id="PTHR30111:SF1">
    <property type="entry name" value="33 KDA CHAPERONIN"/>
    <property type="match status" value="1"/>
</dbReference>
<dbReference type="HOGENOM" id="CLU_961231_0_0_1"/>
<evidence type="ECO:0000256" key="2">
    <source>
        <dbReference type="ARBA" id="ARBA00022833"/>
    </source>
</evidence>
<dbReference type="PANTHER" id="PTHR30111">
    <property type="entry name" value="33 KDA CHAPERONIN"/>
    <property type="match status" value="1"/>
</dbReference>
<dbReference type="AlphaFoldDB" id="F0WRR2"/>
<evidence type="ECO:0000313" key="6">
    <source>
        <dbReference type="EMBL" id="CCA24027.1"/>
    </source>
</evidence>
<dbReference type="InterPro" id="IPR016154">
    <property type="entry name" value="Heat_shock_Hsp33_C"/>
</dbReference>
<proteinExistence type="predicted"/>
<dbReference type="EMBL" id="FR824263">
    <property type="protein sequence ID" value="CCA24027.1"/>
    <property type="molecule type" value="Genomic_DNA"/>
</dbReference>
<accession>F0WRR2</accession>
<evidence type="ECO:0000256" key="4">
    <source>
        <dbReference type="ARBA" id="ARBA00023186"/>
    </source>
</evidence>
<dbReference type="SUPFAM" id="SSF118352">
    <property type="entry name" value="HSP33 redox switch-like"/>
    <property type="match status" value="1"/>
</dbReference>
<dbReference type="Gene3D" id="3.55.30.10">
    <property type="entry name" value="Hsp33 domain"/>
    <property type="match status" value="1"/>
</dbReference>